<reference evidence="2" key="1">
    <citation type="submission" date="2018-06" db="EMBL/GenBank/DDBJ databases">
        <title>Complete genome of Pseudomonas insecticola strain QZS01.</title>
        <authorList>
            <person name="Wang J."/>
            <person name="Su Q."/>
        </authorList>
    </citation>
    <scope>NUCLEOTIDE SEQUENCE [LARGE SCALE GENOMIC DNA]</scope>
    <source>
        <strain evidence="2">QZS01</strain>
    </source>
</reference>
<sequence length="199" mass="22458">MSTGGSVLKIIKVAVLGVFFVSGAAWSNNLQVAEAARKQIGKTIQYDPRYVKLAYPMGDVLEVAGVCSDVVIRALRVNQVDLQVLVHEDMSQHFNQYPNSWGLIRTDKNIDHRRVPNLEVFFKRQGKSLPVTLDGKSYHAGDIISWRLDNGLPHIGIVSMNKVANTKRPLVIHNIGAGVREEDVLFEWKMIGHYRYYKN</sequence>
<dbReference type="Pfam" id="PF06940">
    <property type="entry name" value="DUF1287"/>
    <property type="match status" value="1"/>
</dbReference>
<dbReference type="AlphaFoldDB" id="A0A3S9XEC0"/>
<name>A0A3S9XEC0_9GAMM</name>
<dbReference type="InterPro" id="IPR009706">
    <property type="entry name" value="DUF1287"/>
</dbReference>
<dbReference type="EMBL" id="CP029822">
    <property type="protein sequence ID" value="AZS50794.1"/>
    <property type="molecule type" value="Genomic_DNA"/>
</dbReference>
<proteinExistence type="predicted"/>
<accession>A0A3S9XEC0</accession>
<evidence type="ECO:0000313" key="1">
    <source>
        <dbReference type="EMBL" id="AZS50794.1"/>
    </source>
</evidence>
<organism evidence="1 2">
    <name type="scientific">Entomomonas moraniae</name>
    <dbReference type="NCBI Taxonomy" id="2213226"/>
    <lineage>
        <taxon>Bacteria</taxon>
        <taxon>Pseudomonadati</taxon>
        <taxon>Pseudomonadota</taxon>
        <taxon>Gammaproteobacteria</taxon>
        <taxon>Pseudomonadales</taxon>
        <taxon>Pseudomonadaceae</taxon>
        <taxon>Entomomonas</taxon>
    </lineage>
</organism>
<protein>
    <submittedName>
        <fullName evidence="1">DUF1287 domain-containing protein</fullName>
    </submittedName>
</protein>
<keyword evidence="2" id="KW-1185">Reference proteome</keyword>
<evidence type="ECO:0000313" key="2">
    <source>
        <dbReference type="Proteomes" id="UP000273143"/>
    </source>
</evidence>
<gene>
    <name evidence="1" type="ORF">DM558_08375</name>
</gene>
<dbReference type="KEGG" id="emo:DM558_08375"/>
<dbReference type="PIRSF" id="PIRSF011444">
    <property type="entry name" value="DUF1287"/>
    <property type="match status" value="1"/>
</dbReference>
<dbReference type="Proteomes" id="UP000273143">
    <property type="component" value="Chromosome"/>
</dbReference>